<feature type="compositionally biased region" description="Basic residues" evidence="1">
    <location>
        <begin position="173"/>
        <end position="182"/>
    </location>
</feature>
<name>A0A9K3PN24_9STRA</name>
<sequence>MAKHPTRRRLTMTFQMFVLSLTAVSISWNANAFQRSTTTTTRQLRNIAITPFTDPLRSYSSKAPKSLYMSRKNDKQGDGDNDETRSNFSIQDTNILQERLHKLHLEILEEELSRPPNANLEPIQVVKAIMEGLWNSYDPLPDSGFRLLLHSSTSKWRREILKSLGVPMEPKLKRGNTKRQQRQKQQPRTVDYELVASALGSSMGRPNNQFAILVGEGDEEYVMDFSASESQLLDFGDGTCWVECRLRDKTTDELLVLTGWDLIQREDDGAWMIDWIYWQDFREAFRPGIGGRQEWLVNVRD</sequence>
<gene>
    <name evidence="3" type="ORF">IV203_010434</name>
</gene>
<proteinExistence type="predicted"/>
<feature type="chain" id="PRO_5039902512" evidence="2">
    <location>
        <begin position="33"/>
        <end position="301"/>
    </location>
</feature>
<reference evidence="3" key="2">
    <citation type="submission" date="2021-04" db="EMBL/GenBank/DDBJ databases">
        <authorList>
            <person name="Podell S."/>
        </authorList>
    </citation>
    <scope>NUCLEOTIDE SEQUENCE</scope>
    <source>
        <strain evidence="3">Hildebrandi</strain>
    </source>
</reference>
<dbReference type="OrthoDB" id="41517at2759"/>
<reference evidence="3" key="1">
    <citation type="journal article" date="2021" name="Sci. Rep.">
        <title>Diploid genomic architecture of Nitzschia inconspicua, an elite biomass production diatom.</title>
        <authorList>
            <person name="Oliver A."/>
            <person name="Podell S."/>
            <person name="Pinowska A."/>
            <person name="Traller J.C."/>
            <person name="Smith S.R."/>
            <person name="McClure R."/>
            <person name="Beliaev A."/>
            <person name="Bohutskyi P."/>
            <person name="Hill E.A."/>
            <person name="Rabines A."/>
            <person name="Zheng H."/>
            <person name="Allen L.Z."/>
            <person name="Kuo A."/>
            <person name="Grigoriev I.V."/>
            <person name="Allen A.E."/>
            <person name="Hazlebeck D."/>
            <person name="Allen E.E."/>
        </authorList>
    </citation>
    <scope>NUCLEOTIDE SEQUENCE</scope>
    <source>
        <strain evidence="3">Hildebrandi</strain>
    </source>
</reference>
<dbReference type="Proteomes" id="UP000693970">
    <property type="component" value="Unassembled WGS sequence"/>
</dbReference>
<comment type="caution">
    <text evidence="3">The sequence shown here is derived from an EMBL/GenBank/DDBJ whole genome shotgun (WGS) entry which is preliminary data.</text>
</comment>
<keyword evidence="4" id="KW-1185">Reference proteome</keyword>
<evidence type="ECO:0000313" key="3">
    <source>
        <dbReference type="EMBL" id="KAG7351074.1"/>
    </source>
</evidence>
<evidence type="ECO:0000313" key="4">
    <source>
        <dbReference type="Proteomes" id="UP000693970"/>
    </source>
</evidence>
<protein>
    <submittedName>
        <fullName evidence="3">Uncharacterized protein</fullName>
    </submittedName>
</protein>
<dbReference type="AlphaFoldDB" id="A0A9K3PN24"/>
<feature type="region of interest" description="Disordered" evidence="1">
    <location>
        <begin position="169"/>
        <end position="188"/>
    </location>
</feature>
<dbReference type="EMBL" id="JAGRRH010000018">
    <property type="protein sequence ID" value="KAG7351074.1"/>
    <property type="molecule type" value="Genomic_DNA"/>
</dbReference>
<accession>A0A9K3PN24</accession>
<keyword evidence="2" id="KW-0732">Signal</keyword>
<evidence type="ECO:0000256" key="1">
    <source>
        <dbReference type="SAM" id="MobiDB-lite"/>
    </source>
</evidence>
<evidence type="ECO:0000256" key="2">
    <source>
        <dbReference type="SAM" id="SignalP"/>
    </source>
</evidence>
<feature type="compositionally biased region" description="Basic and acidic residues" evidence="1">
    <location>
        <begin position="71"/>
        <end position="85"/>
    </location>
</feature>
<feature type="signal peptide" evidence="2">
    <location>
        <begin position="1"/>
        <end position="32"/>
    </location>
</feature>
<feature type="region of interest" description="Disordered" evidence="1">
    <location>
        <begin position="63"/>
        <end position="90"/>
    </location>
</feature>
<organism evidence="3 4">
    <name type="scientific">Nitzschia inconspicua</name>
    <dbReference type="NCBI Taxonomy" id="303405"/>
    <lineage>
        <taxon>Eukaryota</taxon>
        <taxon>Sar</taxon>
        <taxon>Stramenopiles</taxon>
        <taxon>Ochrophyta</taxon>
        <taxon>Bacillariophyta</taxon>
        <taxon>Bacillariophyceae</taxon>
        <taxon>Bacillariophycidae</taxon>
        <taxon>Bacillariales</taxon>
        <taxon>Bacillariaceae</taxon>
        <taxon>Nitzschia</taxon>
    </lineage>
</organism>